<dbReference type="Proteomes" id="UP000286576">
    <property type="component" value="Unassembled WGS sequence"/>
</dbReference>
<evidence type="ECO:0000313" key="2">
    <source>
        <dbReference type="EMBL" id="RIV86682.1"/>
    </source>
</evidence>
<evidence type="ECO:0000313" key="3">
    <source>
        <dbReference type="Proteomes" id="UP000286576"/>
    </source>
</evidence>
<feature type="transmembrane region" description="Helical" evidence="1">
    <location>
        <begin position="78"/>
        <end position="97"/>
    </location>
</feature>
<dbReference type="AlphaFoldDB" id="A0A418NT56"/>
<keyword evidence="3" id="KW-1185">Reference proteome</keyword>
<dbReference type="InterPro" id="IPR046130">
    <property type="entry name" value="DUF6127"/>
</dbReference>
<dbReference type="RefSeq" id="WP_119586498.1">
    <property type="nucleotide sequence ID" value="NZ_CAWODQ010000022.1"/>
</dbReference>
<name>A0A418NT56_9SPHN</name>
<protein>
    <submittedName>
        <fullName evidence="2">Uncharacterized protein</fullName>
    </submittedName>
</protein>
<dbReference type="OrthoDB" id="7427743at2"/>
<dbReference type="EMBL" id="QXFL01000003">
    <property type="protein sequence ID" value="RIV86682.1"/>
    <property type="molecule type" value="Genomic_DNA"/>
</dbReference>
<organism evidence="2 3">
    <name type="scientific">Aurantiacibacter zhengii</name>
    <dbReference type="NCBI Taxonomy" id="2307003"/>
    <lineage>
        <taxon>Bacteria</taxon>
        <taxon>Pseudomonadati</taxon>
        <taxon>Pseudomonadota</taxon>
        <taxon>Alphaproteobacteria</taxon>
        <taxon>Sphingomonadales</taxon>
        <taxon>Erythrobacteraceae</taxon>
        <taxon>Aurantiacibacter</taxon>
    </lineage>
</organism>
<dbReference type="Pfam" id="PF19622">
    <property type="entry name" value="DUF6127"/>
    <property type="match status" value="1"/>
</dbReference>
<proteinExistence type="predicted"/>
<keyword evidence="1" id="KW-0812">Transmembrane</keyword>
<gene>
    <name evidence="2" type="ORF">D2V07_08245</name>
</gene>
<keyword evidence="1" id="KW-1133">Transmembrane helix</keyword>
<sequence>MNRQDMLAGLVAQAIDTGADLVTLRAIVEESSELGAERVLDKLGLDDEGAHDDLDELRDLLSAWRAAKASASKAVIEWCVRGLMALLLIGIAVRIGVPELLR</sequence>
<keyword evidence="1" id="KW-0472">Membrane</keyword>
<accession>A0A418NT56</accession>
<evidence type="ECO:0000256" key="1">
    <source>
        <dbReference type="SAM" id="Phobius"/>
    </source>
</evidence>
<reference evidence="2 3" key="1">
    <citation type="submission" date="2018-08" db="EMBL/GenBank/DDBJ databases">
        <title>Erythrobacter zhengii sp.nov., a bacterium isolated from deep-sea sediment.</title>
        <authorList>
            <person name="Fang C."/>
            <person name="Wu Y.-H."/>
            <person name="Sun C."/>
            <person name="Wang H."/>
            <person name="Cheng H."/>
            <person name="Meng F.-X."/>
            <person name="Wang C.-S."/>
            <person name="Xu X.-W."/>
        </authorList>
    </citation>
    <scope>NUCLEOTIDE SEQUENCE [LARGE SCALE GENOMIC DNA]</scope>
    <source>
        <strain evidence="2 3">V18</strain>
    </source>
</reference>
<comment type="caution">
    <text evidence="2">The sequence shown here is derived from an EMBL/GenBank/DDBJ whole genome shotgun (WGS) entry which is preliminary data.</text>
</comment>